<dbReference type="Proteomes" id="UP001162162">
    <property type="component" value="Unassembled WGS sequence"/>
</dbReference>
<dbReference type="InterPro" id="IPR013087">
    <property type="entry name" value="Znf_C2H2_type"/>
</dbReference>
<dbReference type="AlphaFoldDB" id="A0AAV8XC61"/>
<gene>
    <name evidence="4" type="ORF">NQ318_000635</name>
</gene>
<evidence type="ECO:0000313" key="5">
    <source>
        <dbReference type="Proteomes" id="UP001162162"/>
    </source>
</evidence>
<keyword evidence="5" id="KW-1185">Reference proteome</keyword>
<comment type="caution">
    <text evidence="4">The sequence shown here is derived from an EMBL/GenBank/DDBJ whole genome shotgun (WGS) entry which is preliminary data.</text>
</comment>
<name>A0AAV8XC61_9CUCU</name>
<dbReference type="PROSITE" id="PS50157">
    <property type="entry name" value="ZINC_FINGER_C2H2_2"/>
    <property type="match status" value="1"/>
</dbReference>
<evidence type="ECO:0000259" key="3">
    <source>
        <dbReference type="PROSITE" id="PS50157"/>
    </source>
</evidence>
<keyword evidence="1" id="KW-0862">Zinc</keyword>
<feature type="non-terminal residue" evidence="4">
    <location>
        <position position="111"/>
    </location>
</feature>
<keyword evidence="1" id="KW-0863">Zinc-finger</keyword>
<dbReference type="SMART" id="SM00355">
    <property type="entry name" value="ZnF_C2H2"/>
    <property type="match status" value="2"/>
</dbReference>
<dbReference type="Gene3D" id="3.30.160.60">
    <property type="entry name" value="Classic Zinc Finger"/>
    <property type="match status" value="1"/>
</dbReference>
<dbReference type="GO" id="GO:0008270">
    <property type="term" value="F:zinc ion binding"/>
    <property type="evidence" value="ECO:0007669"/>
    <property type="project" value="UniProtKB-KW"/>
</dbReference>
<feature type="region of interest" description="Disordered" evidence="2">
    <location>
        <begin position="71"/>
        <end position="90"/>
    </location>
</feature>
<protein>
    <recommendedName>
        <fullName evidence="3">C2H2-type domain-containing protein</fullName>
    </recommendedName>
</protein>
<proteinExistence type="predicted"/>
<keyword evidence="1" id="KW-0479">Metal-binding</keyword>
<reference evidence="4" key="1">
    <citation type="journal article" date="2023" name="Insect Mol. Biol.">
        <title>Genome sequencing provides insights into the evolution of gene families encoding plant cell wall-degrading enzymes in longhorned beetles.</title>
        <authorList>
            <person name="Shin N.R."/>
            <person name="Okamura Y."/>
            <person name="Kirsch R."/>
            <person name="Pauchet Y."/>
        </authorList>
    </citation>
    <scope>NUCLEOTIDE SEQUENCE</scope>
    <source>
        <strain evidence="4">AMC_N1</strain>
    </source>
</reference>
<feature type="domain" description="C2H2-type" evidence="3">
    <location>
        <begin position="45"/>
        <end position="72"/>
    </location>
</feature>
<evidence type="ECO:0000256" key="2">
    <source>
        <dbReference type="SAM" id="MobiDB-lite"/>
    </source>
</evidence>
<dbReference type="EMBL" id="JAPWTK010000862">
    <property type="protein sequence ID" value="KAJ8935595.1"/>
    <property type="molecule type" value="Genomic_DNA"/>
</dbReference>
<sequence>MLIHQDASNAAVYDCKFCSYKTTLKIYLTKHFTTNHGHIYEVITYTCKFCSYKTKRKEDLSNHVLVHHDASEDAESAQNLQESTREYDEPERCLDIKAEELDIKKEEDECD</sequence>
<evidence type="ECO:0000256" key="1">
    <source>
        <dbReference type="PROSITE-ProRule" id="PRU00042"/>
    </source>
</evidence>
<accession>A0AAV8XC61</accession>
<evidence type="ECO:0000313" key="4">
    <source>
        <dbReference type="EMBL" id="KAJ8935595.1"/>
    </source>
</evidence>
<organism evidence="4 5">
    <name type="scientific">Aromia moschata</name>
    <dbReference type="NCBI Taxonomy" id="1265417"/>
    <lineage>
        <taxon>Eukaryota</taxon>
        <taxon>Metazoa</taxon>
        <taxon>Ecdysozoa</taxon>
        <taxon>Arthropoda</taxon>
        <taxon>Hexapoda</taxon>
        <taxon>Insecta</taxon>
        <taxon>Pterygota</taxon>
        <taxon>Neoptera</taxon>
        <taxon>Endopterygota</taxon>
        <taxon>Coleoptera</taxon>
        <taxon>Polyphaga</taxon>
        <taxon>Cucujiformia</taxon>
        <taxon>Chrysomeloidea</taxon>
        <taxon>Cerambycidae</taxon>
        <taxon>Cerambycinae</taxon>
        <taxon>Callichromatini</taxon>
        <taxon>Aromia</taxon>
    </lineage>
</organism>